<protein>
    <recommendedName>
        <fullName evidence="3">F-box domain-containing protein</fullName>
    </recommendedName>
</protein>
<sequence length="525" mass="58120">MSDHPHQPAPVSPALSNAVILQEIFLFRGISVKRLRLVSRLWNEVVLSLPKARLRLRLNHGRKGACCNPAKFLDTIFPTLSSPKLARWICIRKGCSDHCRASAGELLAPLCARYSDTIRGIWISFKVSILPAVALILAAGCPNLKELSVSCPPRGSEEDATQEMWEFNLPQKFKLTYISLQVDDAPNPFIQKVLDSAPNLKTLILYANVYPDLGVNTKLVNLCYYGGGLDEADAQAPFNAAEMTRLISQVGNSLKLLKIGVNTNFGKYSPTPQNFSLPETMPKLALYCNGSVDIFKSRDELGGLREAVRYKNLYKIELGSSAVTEKGLLDKFLEKWINSEVPLVFPGVKRLLFHGLSDFSVLEKLRKVCPAVTDLFLVTHAKCGENGGDDEGHGVFGNQLKGLVSMGGLSAIKLFLTMPLKLSDAVKGFSDNEELFKGGQLKLFELYSTCHPTYVIDDLWISGKLKKFGVKNCIVMFENVLRSMRTLEMSGILLHCDTALRIVNLIQHENLPVQLTGHRMGPRAC</sequence>
<keyword evidence="2" id="KW-1185">Reference proteome</keyword>
<dbReference type="Proteomes" id="UP000198287">
    <property type="component" value="Unassembled WGS sequence"/>
</dbReference>
<reference evidence="1 2" key="1">
    <citation type="submission" date="2015-12" db="EMBL/GenBank/DDBJ databases">
        <title>The genome of Folsomia candida.</title>
        <authorList>
            <person name="Faddeeva A."/>
            <person name="Derks M.F."/>
            <person name="Anvar Y."/>
            <person name="Smit S."/>
            <person name="Van Straalen N."/>
            <person name="Roelofs D."/>
        </authorList>
    </citation>
    <scope>NUCLEOTIDE SEQUENCE [LARGE SCALE GENOMIC DNA]</scope>
    <source>
        <strain evidence="1 2">VU population</strain>
        <tissue evidence="1">Whole body</tissue>
    </source>
</reference>
<dbReference type="EMBL" id="LNIX01000010">
    <property type="protein sequence ID" value="OXA49794.1"/>
    <property type="molecule type" value="Genomic_DNA"/>
</dbReference>
<name>A0A226DYA4_FOLCA</name>
<evidence type="ECO:0008006" key="3">
    <source>
        <dbReference type="Google" id="ProtNLM"/>
    </source>
</evidence>
<evidence type="ECO:0000313" key="1">
    <source>
        <dbReference type="EMBL" id="OXA49794.1"/>
    </source>
</evidence>
<proteinExistence type="predicted"/>
<evidence type="ECO:0000313" key="2">
    <source>
        <dbReference type="Proteomes" id="UP000198287"/>
    </source>
</evidence>
<gene>
    <name evidence="1" type="ORF">Fcan01_15723</name>
</gene>
<dbReference type="AlphaFoldDB" id="A0A226DYA4"/>
<accession>A0A226DYA4</accession>
<organism evidence="1 2">
    <name type="scientific">Folsomia candida</name>
    <name type="common">Springtail</name>
    <dbReference type="NCBI Taxonomy" id="158441"/>
    <lineage>
        <taxon>Eukaryota</taxon>
        <taxon>Metazoa</taxon>
        <taxon>Ecdysozoa</taxon>
        <taxon>Arthropoda</taxon>
        <taxon>Hexapoda</taxon>
        <taxon>Collembola</taxon>
        <taxon>Entomobryomorpha</taxon>
        <taxon>Isotomoidea</taxon>
        <taxon>Isotomidae</taxon>
        <taxon>Proisotominae</taxon>
        <taxon>Folsomia</taxon>
    </lineage>
</organism>
<comment type="caution">
    <text evidence="1">The sequence shown here is derived from an EMBL/GenBank/DDBJ whole genome shotgun (WGS) entry which is preliminary data.</text>
</comment>